<protein>
    <recommendedName>
        <fullName evidence="2">ApaG domain-containing protein</fullName>
    </recommendedName>
</protein>
<dbReference type="GO" id="GO:0003677">
    <property type="term" value="F:DNA binding"/>
    <property type="evidence" value="ECO:0007669"/>
    <property type="project" value="InterPro"/>
</dbReference>
<reference evidence="3" key="1">
    <citation type="submission" date="2020-11" db="EMBL/GenBank/DDBJ databases">
        <authorList>
            <person name="Tran Van P."/>
        </authorList>
    </citation>
    <scope>NUCLEOTIDE SEQUENCE</scope>
</reference>
<evidence type="ECO:0000313" key="4">
    <source>
        <dbReference type="Proteomes" id="UP000759131"/>
    </source>
</evidence>
<proteinExistence type="predicted"/>
<dbReference type="OrthoDB" id="5913487at2759"/>
<name>A0A7R9PTC4_9ACAR</name>
<evidence type="ECO:0000313" key="3">
    <source>
        <dbReference type="EMBL" id="CAD7619919.1"/>
    </source>
</evidence>
<dbReference type="InterPro" id="IPR007474">
    <property type="entry name" value="ApaG_domain"/>
</dbReference>
<dbReference type="AlphaFoldDB" id="A0A7R9PTC4"/>
<dbReference type="SUPFAM" id="SSF110069">
    <property type="entry name" value="ApaG-like"/>
    <property type="match status" value="1"/>
</dbReference>
<dbReference type="GO" id="GO:0005634">
    <property type="term" value="C:nucleus"/>
    <property type="evidence" value="ECO:0007669"/>
    <property type="project" value="TreeGrafter"/>
</dbReference>
<dbReference type="InterPro" id="IPR036767">
    <property type="entry name" value="ApaG_sf"/>
</dbReference>
<dbReference type="Pfam" id="PF04379">
    <property type="entry name" value="DUF525"/>
    <property type="match status" value="1"/>
</dbReference>
<feature type="compositionally biased region" description="Low complexity" evidence="1">
    <location>
        <begin position="191"/>
        <end position="216"/>
    </location>
</feature>
<dbReference type="GO" id="GO:0042645">
    <property type="term" value="C:mitochondrial nucleoid"/>
    <property type="evidence" value="ECO:0007669"/>
    <property type="project" value="TreeGrafter"/>
</dbReference>
<dbReference type="EMBL" id="OC854654">
    <property type="protein sequence ID" value="CAD7619919.1"/>
    <property type="molecule type" value="Genomic_DNA"/>
</dbReference>
<gene>
    <name evidence="3" type="ORF">OSB1V03_LOCUS416</name>
</gene>
<feature type="domain" description="ApaG" evidence="2">
    <location>
        <begin position="338"/>
        <end position="463"/>
    </location>
</feature>
<evidence type="ECO:0000259" key="2">
    <source>
        <dbReference type="PROSITE" id="PS51087"/>
    </source>
</evidence>
<dbReference type="PROSITE" id="PS51087">
    <property type="entry name" value="APAG"/>
    <property type="match status" value="1"/>
</dbReference>
<dbReference type="PANTHER" id="PTHR14289:SF16">
    <property type="entry name" value="POLYMERASE DELTA-INTERACTING PROTEIN 2"/>
    <property type="match status" value="1"/>
</dbReference>
<dbReference type="Pfam" id="PF05742">
    <property type="entry name" value="TANGO2"/>
    <property type="match status" value="1"/>
</dbReference>
<accession>A0A7R9PTC4</accession>
<feature type="region of interest" description="Disordered" evidence="1">
    <location>
        <begin position="190"/>
        <end position="216"/>
    </location>
</feature>
<dbReference type="NCBIfam" id="NF003967">
    <property type="entry name" value="PRK05461.1"/>
    <property type="match status" value="1"/>
</dbReference>
<dbReference type="InterPro" id="IPR008551">
    <property type="entry name" value="TANGO2"/>
</dbReference>
<dbReference type="Proteomes" id="UP000759131">
    <property type="component" value="Unassembled WGS sequence"/>
</dbReference>
<dbReference type="PANTHER" id="PTHR14289">
    <property type="entry name" value="F-BOX ONLY PROTEIN 3"/>
    <property type="match status" value="1"/>
</dbReference>
<keyword evidence="4" id="KW-1185">Reference proteome</keyword>
<dbReference type="Gene3D" id="2.60.40.1470">
    <property type="entry name" value="ApaG domain"/>
    <property type="match status" value="1"/>
</dbReference>
<evidence type="ECO:0000256" key="1">
    <source>
        <dbReference type="SAM" id="MobiDB-lite"/>
    </source>
</evidence>
<organism evidence="3">
    <name type="scientific">Medioppia subpectinata</name>
    <dbReference type="NCBI Taxonomy" id="1979941"/>
    <lineage>
        <taxon>Eukaryota</taxon>
        <taxon>Metazoa</taxon>
        <taxon>Ecdysozoa</taxon>
        <taxon>Arthropoda</taxon>
        <taxon>Chelicerata</taxon>
        <taxon>Arachnida</taxon>
        <taxon>Acari</taxon>
        <taxon>Acariformes</taxon>
        <taxon>Sarcoptiformes</taxon>
        <taxon>Oribatida</taxon>
        <taxon>Brachypylina</taxon>
        <taxon>Oppioidea</taxon>
        <taxon>Oppiidae</taxon>
        <taxon>Medioppia</taxon>
    </lineage>
</organism>
<dbReference type="EMBL" id="CAJPIZ010000079">
    <property type="protein sequence ID" value="CAG2100349.1"/>
    <property type="molecule type" value="Genomic_DNA"/>
</dbReference>
<dbReference type="GO" id="GO:0070987">
    <property type="term" value="P:error-free translesion synthesis"/>
    <property type="evidence" value="ECO:0007669"/>
    <property type="project" value="TreeGrafter"/>
</dbReference>
<dbReference type="InterPro" id="IPR011722">
    <property type="entry name" value="Hemimethylated_DNA-bd_dom"/>
</dbReference>
<dbReference type="SMART" id="SM00992">
    <property type="entry name" value="YccV-like"/>
    <property type="match status" value="1"/>
</dbReference>
<sequence length="471" mass="53760">MCLLFLYTNPNPSADEYCLVVASIRDEFFDRPSRRCHRWEQNDQIVGGVHVFGNSIPENPWRKVRFAKRNFAQLLSENRKIANKEQLVDKLLEMMSSEKEQSYESVVNTTGAVGGGDTTRAQRVVTSHTNHTSVRSAQQFTRLAEVGRLETPKLEGKYSTGQLLLHRVFGYRGVTLFPWMARVYDRDVSHNTNTANNNTNSNRTTTTTTTASTAAADEASSAGYNTVGREVRGHTHTYYQVLIDTRDCPFVRTQTEAVTFLGNQENSRSLYAIPGLDYVAHEDILPYTSTEKQPIQHELFDKFLMLDPEKDPPYSPRETLRAWQEKNHPWLELSDVHKETTDTIRVTVIPFYMGCRHSQNTNVYWWRYCIRLENLGETAVQLRERHWRIFSLSGTLETVRGRGVVGQEPVLSKSFPAFQYSSHVSLQAPSGHMWGTFKMEKEDGTTFDCRIPPFTLESKPDANSPSPNANT</sequence>